<dbReference type="SUPFAM" id="SSF46894">
    <property type="entry name" value="C-terminal effector domain of the bipartite response regulators"/>
    <property type="match status" value="1"/>
</dbReference>
<dbReference type="InterPro" id="IPR011006">
    <property type="entry name" value="CheY-like_superfamily"/>
</dbReference>
<dbReference type="PROSITE" id="PS50110">
    <property type="entry name" value="RESPONSE_REGULATORY"/>
    <property type="match status" value="1"/>
</dbReference>
<dbReference type="Pfam" id="PF00196">
    <property type="entry name" value="GerE"/>
    <property type="match status" value="1"/>
</dbReference>
<dbReference type="CDD" id="cd17535">
    <property type="entry name" value="REC_NarL-like"/>
    <property type="match status" value="1"/>
</dbReference>
<name>A0A542YN74_9MICO</name>
<dbReference type="OrthoDB" id="9808843at2"/>
<keyword evidence="10" id="KW-1185">Reference proteome</keyword>
<keyword evidence="4" id="KW-0804">Transcription</keyword>
<evidence type="ECO:0000256" key="6">
    <source>
        <dbReference type="SAM" id="MobiDB-lite"/>
    </source>
</evidence>
<evidence type="ECO:0000259" key="8">
    <source>
        <dbReference type="PROSITE" id="PS50110"/>
    </source>
</evidence>
<keyword evidence="2" id="KW-0805">Transcription regulation</keyword>
<gene>
    <name evidence="9" type="ORF">FB467_0623</name>
</gene>
<organism evidence="9 10">
    <name type="scientific">Ornithinicoccus hortensis</name>
    <dbReference type="NCBI Taxonomy" id="82346"/>
    <lineage>
        <taxon>Bacteria</taxon>
        <taxon>Bacillati</taxon>
        <taxon>Actinomycetota</taxon>
        <taxon>Actinomycetes</taxon>
        <taxon>Micrococcales</taxon>
        <taxon>Intrasporangiaceae</taxon>
        <taxon>Ornithinicoccus</taxon>
    </lineage>
</organism>
<reference evidence="9 10" key="1">
    <citation type="submission" date="2019-06" db="EMBL/GenBank/DDBJ databases">
        <title>Sequencing the genomes of 1000 actinobacteria strains.</title>
        <authorList>
            <person name="Klenk H.-P."/>
        </authorList>
    </citation>
    <scope>NUCLEOTIDE SEQUENCE [LARGE SCALE GENOMIC DNA]</scope>
    <source>
        <strain evidence="9 10">DSM 12335</strain>
    </source>
</reference>
<dbReference type="Gene3D" id="3.40.50.2300">
    <property type="match status" value="1"/>
</dbReference>
<dbReference type="InterPro" id="IPR000792">
    <property type="entry name" value="Tscrpt_reg_LuxR_C"/>
</dbReference>
<protein>
    <submittedName>
        <fullName evidence="9">LuxR family two component transcriptional regulator</fullName>
    </submittedName>
</protein>
<dbReference type="InterPro" id="IPR058245">
    <property type="entry name" value="NreC/VraR/RcsB-like_REC"/>
</dbReference>
<evidence type="ECO:0000259" key="7">
    <source>
        <dbReference type="PROSITE" id="PS50043"/>
    </source>
</evidence>
<dbReference type="PANTHER" id="PTHR43214:SF24">
    <property type="entry name" value="TRANSCRIPTIONAL REGULATORY PROTEIN NARL-RELATED"/>
    <property type="match status" value="1"/>
</dbReference>
<evidence type="ECO:0000256" key="1">
    <source>
        <dbReference type="ARBA" id="ARBA00022553"/>
    </source>
</evidence>
<dbReference type="PANTHER" id="PTHR43214">
    <property type="entry name" value="TWO-COMPONENT RESPONSE REGULATOR"/>
    <property type="match status" value="1"/>
</dbReference>
<dbReference type="SMART" id="SM00448">
    <property type="entry name" value="REC"/>
    <property type="match status" value="1"/>
</dbReference>
<dbReference type="PROSITE" id="PS00622">
    <property type="entry name" value="HTH_LUXR_1"/>
    <property type="match status" value="1"/>
</dbReference>
<dbReference type="RefSeq" id="WP_141783800.1">
    <property type="nucleotide sequence ID" value="NZ_BAAAIK010000003.1"/>
</dbReference>
<dbReference type="InterPro" id="IPR001789">
    <property type="entry name" value="Sig_transdc_resp-reg_receiver"/>
</dbReference>
<evidence type="ECO:0000256" key="3">
    <source>
        <dbReference type="ARBA" id="ARBA00023125"/>
    </source>
</evidence>
<keyword evidence="1 5" id="KW-0597">Phosphoprotein</keyword>
<evidence type="ECO:0000256" key="4">
    <source>
        <dbReference type="ARBA" id="ARBA00023163"/>
    </source>
</evidence>
<dbReference type="InterPro" id="IPR039420">
    <property type="entry name" value="WalR-like"/>
</dbReference>
<sequence>MTGPIRVLLVDDQPLLLSGFAMILSTEDDMEVVGQVSNGQLAIEAVRELQPDVVLMDVQMPVLDGIEATRRIVPDSDAKVVILTTFDRDDYLFDALAAGASGFLLKNADPDHLVSAIRTVAGGHGLLAPEVTQRVIARMTGGDPAEGAGATEEDSGGDQQPGQGDPELRAKADLLTDREQEVLGLVAQGLSNSEIAGTLFLGEATVKTHVSNILSKLHLRDRVQAVVFAYEAGLAHPAG</sequence>
<dbReference type="SMART" id="SM00421">
    <property type="entry name" value="HTH_LUXR"/>
    <property type="match status" value="1"/>
</dbReference>
<feature type="region of interest" description="Disordered" evidence="6">
    <location>
        <begin position="141"/>
        <end position="167"/>
    </location>
</feature>
<feature type="domain" description="HTH luxR-type" evidence="7">
    <location>
        <begin position="168"/>
        <end position="233"/>
    </location>
</feature>
<evidence type="ECO:0000256" key="5">
    <source>
        <dbReference type="PROSITE-ProRule" id="PRU00169"/>
    </source>
</evidence>
<evidence type="ECO:0000313" key="10">
    <source>
        <dbReference type="Proteomes" id="UP000319516"/>
    </source>
</evidence>
<dbReference type="Proteomes" id="UP000319516">
    <property type="component" value="Unassembled WGS sequence"/>
</dbReference>
<dbReference type="CDD" id="cd06170">
    <property type="entry name" value="LuxR_C_like"/>
    <property type="match status" value="1"/>
</dbReference>
<dbReference type="InterPro" id="IPR016032">
    <property type="entry name" value="Sig_transdc_resp-reg_C-effctor"/>
</dbReference>
<evidence type="ECO:0000256" key="2">
    <source>
        <dbReference type="ARBA" id="ARBA00023015"/>
    </source>
</evidence>
<dbReference type="SUPFAM" id="SSF52172">
    <property type="entry name" value="CheY-like"/>
    <property type="match status" value="1"/>
</dbReference>
<comment type="caution">
    <text evidence="9">The sequence shown here is derived from an EMBL/GenBank/DDBJ whole genome shotgun (WGS) entry which is preliminary data.</text>
</comment>
<dbReference type="Pfam" id="PF00072">
    <property type="entry name" value="Response_reg"/>
    <property type="match status" value="1"/>
</dbReference>
<dbReference type="EMBL" id="VFOP01000001">
    <property type="protein sequence ID" value="TQL49548.1"/>
    <property type="molecule type" value="Genomic_DNA"/>
</dbReference>
<proteinExistence type="predicted"/>
<feature type="modified residue" description="4-aspartylphosphate" evidence="5">
    <location>
        <position position="57"/>
    </location>
</feature>
<dbReference type="GO" id="GO:0000160">
    <property type="term" value="P:phosphorelay signal transduction system"/>
    <property type="evidence" value="ECO:0007669"/>
    <property type="project" value="InterPro"/>
</dbReference>
<dbReference type="AlphaFoldDB" id="A0A542YN74"/>
<dbReference type="PRINTS" id="PR00038">
    <property type="entry name" value="HTHLUXR"/>
</dbReference>
<dbReference type="GO" id="GO:0003677">
    <property type="term" value="F:DNA binding"/>
    <property type="evidence" value="ECO:0007669"/>
    <property type="project" value="UniProtKB-KW"/>
</dbReference>
<feature type="domain" description="Response regulatory" evidence="8">
    <location>
        <begin position="6"/>
        <end position="121"/>
    </location>
</feature>
<accession>A0A542YN74</accession>
<dbReference type="GO" id="GO:0006355">
    <property type="term" value="P:regulation of DNA-templated transcription"/>
    <property type="evidence" value="ECO:0007669"/>
    <property type="project" value="InterPro"/>
</dbReference>
<evidence type="ECO:0000313" key="9">
    <source>
        <dbReference type="EMBL" id="TQL49548.1"/>
    </source>
</evidence>
<dbReference type="PROSITE" id="PS50043">
    <property type="entry name" value="HTH_LUXR_2"/>
    <property type="match status" value="1"/>
</dbReference>
<keyword evidence="3" id="KW-0238">DNA-binding</keyword>